<evidence type="ECO:0000313" key="2">
    <source>
        <dbReference type="Proteomes" id="UP001732700"/>
    </source>
</evidence>
<evidence type="ECO:0000313" key="1">
    <source>
        <dbReference type="EnsemblPlants" id="AVESA.00010b.r2.7AG1243570.1.CDS"/>
    </source>
</evidence>
<accession>A0ACD5ZW75</accession>
<protein>
    <submittedName>
        <fullName evidence="1">Uncharacterized protein</fullName>
    </submittedName>
</protein>
<keyword evidence="2" id="KW-1185">Reference proteome</keyword>
<sequence>MATTRALATMAVFLLVALSTSHIASSLRPGLGVCHASGYLPGKAGHCEQSNDPDCCEDGKSFEKGKDGGGPSECDNAYHSDKEMVVALSTGWFENKGRCGHRIKITANGKSVYAKVVDECDSVYGCDDEHNYEPPCANNIVDASPAVWNALGLDQNVGMEGITWSDGDN</sequence>
<proteinExistence type="predicted"/>
<name>A0ACD5ZW75_AVESA</name>
<organism evidence="1 2">
    <name type="scientific">Avena sativa</name>
    <name type="common">Oat</name>
    <dbReference type="NCBI Taxonomy" id="4498"/>
    <lineage>
        <taxon>Eukaryota</taxon>
        <taxon>Viridiplantae</taxon>
        <taxon>Streptophyta</taxon>
        <taxon>Embryophyta</taxon>
        <taxon>Tracheophyta</taxon>
        <taxon>Spermatophyta</taxon>
        <taxon>Magnoliopsida</taxon>
        <taxon>Liliopsida</taxon>
        <taxon>Poales</taxon>
        <taxon>Poaceae</taxon>
        <taxon>BOP clade</taxon>
        <taxon>Pooideae</taxon>
        <taxon>Poodae</taxon>
        <taxon>Poeae</taxon>
        <taxon>Poeae Chloroplast Group 1 (Aveneae type)</taxon>
        <taxon>Aveninae</taxon>
        <taxon>Avena</taxon>
    </lineage>
</organism>
<reference evidence="1" key="1">
    <citation type="submission" date="2021-05" db="EMBL/GenBank/DDBJ databases">
        <authorList>
            <person name="Scholz U."/>
            <person name="Mascher M."/>
            <person name="Fiebig A."/>
        </authorList>
    </citation>
    <scope>NUCLEOTIDE SEQUENCE [LARGE SCALE GENOMIC DNA]</scope>
</reference>
<reference evidence="1" key="2">
    <citation type="submission" date="2025-09" db="UniProtKB">
        <authorList>
            <consortium name="EnsemblPlants"/>
        </authorList>
    </citation>
    <scope>IDENTIFICATION</scope>
</reference>
<dbReference type="EnsemblPlants" id="AVESA.00010b.r2.7AG1243570.1">
    <property type="protein sequence ID" value="AVESA.00010b.r2.7AG1243570.1.CDS"/>
    <property type="gene ID" value="AVESA.00010b.r2.7AG1243570"/>
</dbReference>
<dbReference type="Proteomes" id="UP001732700">
    <property type="component" value="Chromosome 7A"/>
</dbReference>